<dbReference type="EMBL" id="CAJHUC010002175">
    <property type="protein sequence ID" value="CAD7703346.1"/>
    <property type="molecule type" value="Genomic_DNA"/>
</dbReference>
<dbReference type="Proteomes" id="UP000708148">
    <property type="component" value="Unassembled WGS sequence"/>
</dbReference>
<name>A0A8S1J7P4_9CHLO</name>
<proteinExistence type="predicted"/>
<accession>A0A8S1J7P4</accession>
<evidence type="ECO:0000313" key="2">
    <source>
        <dbReference type="Proteomes" id="UP000708148"/>
    </source>
</evidence>
<comment type="caution">
    <text evidence="1">The sequence shown here is derived from an EMBL/GenBank/DDBJ whole genome shotgun (WGS) entry which is preliminary data.</text>
</comment>
<protein>
    <submittedName>
        <fullName evidence="1">Uncharacterized protein</fullName>
    </submittedName>
</protein>
<keyword evidence="2" id="KW-1185">Reference proteome</keyword>
<sequence length="100" mass="10493">MEERRAGEGRRGGRGSVWWRDGDGRRCHAVRMGCGCATVSVGETARPVGGDAASEVQAAGLALIVASVRQGADELRVCVKARSRPTGEGDVKRRIRGGCA</sequence>
<dbReference type="AlphaFoldDB" id="A0A8S1J7P4"/>
<reference evidence="1" key="1">
    <citation type="submission" date="2020-12" db="EMBL/GenBank/DDBJ databases">
        <authorList>
            <person name="Iha C."/>
        </authorList>
    </citation>
    <scope>NUCLEOTIDE SEQUENCE</scope>
</reference>
<gene>
    <name evidence="1" type="ORF">OSTQU699_LOCUS8703</name>
</gene>
<evidence type="ECO:0000313" key="1">
    <source>
        <dbReference type="EMBL" id="CAD7703346.1"/>
    </source>
</evidence>
<organism evidence="1 2">
    <name type="scientific">Ostreobium quekettii</name>
    <dbReference type="NCBI Taxonomy" id="121088"/>
    <lineage>
        <taxon>Eukaryota</taxon>
        <taxon>Viridiplantae</taxon>
        <taxon>Chlorophyta</taxon>
        <taxon>core chlorophytes</taxon>
        <taxon>Ulvophyceae</taxon>
        <taxon>TCBD clade</taxon>
        <taxon>Bryopsidales</taxon>
        <taxon>Ostreobineae</taxon>
        <taxon>Ostreobiaceae</taxon>
        <taxon>Ostreobium</taxon>
    </lineage>
</organism>